<dbReference type="InterPro" id="IPR050523">
    <property type="entry name" value="AKR_Detox_Biosynth"/>
</dbReference>
<evidence type="ECO:0000259" key="1">
    <source>
        <dbReference type="Pfam" id="PF00248"/>
    </source>
</evidence>
<gene>
    <name evidence="2" type="ORF">L0M14_23870</name>
</gene>
<dbReference type="PANTHER" id="PTHR43364">
    <property type="entry name" value="NADH-SPECIFIC METHYLGLYOXAL REDUCTASE-RELATED"/>
    <property type="match status" value="1"/>
</dbReference>
<organism evidence="2 3">
    <name type="scientific">Paenibacillus hexagrammi</name>
    <dbReference type="NCBI Taxonomy" id="2908839"/>
    <lineage>
        <taxon>Bacteria</taxon>
        <taxon>Bacillati</taxon>
        <taxon>Bacillota</taxon>
        <taxon>Bacilli</taxon>
        <taxon>Bacillales</taxon>
        <taxon>Paenibacillaceae</taxon>
        <taxon>Paenibacillus</taxon>
    </lineage>
</organism>
<reference evidence="2 3" key="1">
    <citation type="journal article" date="2024" name="Int. J. Syst. Evol. Microbiol.">
        <title>Paenibacillus hexagrammi sp. nov., a novel bacterium isolated from the gut content of Hexagrammos agrammus.</title>
        <authorList>
            <person name="Jung H.K."/>
            <person name="Kim D.G."/>
            <person name="Zin H."/>
            <person name="Park J."/>
            <person name="Jung H."/>
            <person name="Kim Y.O."/>
            <person name="Kong H.J."/>
            <person name="Kim J.W."/>
            <person name="Kim Y.S."/>
        </authorList>
    </citation>
    <scope>NUCLEOTIDE SEQUENCE [LARGE SCALE GENOMIC DNA]</scope>
    <source>
        <strain evidence="2 3">YPD9-1</strain>
    </source>
</reference>
<keyword evidence="3" id="KW-1185">Reference proteome</keyword>
<dbReference type="RefSeq" id="WP_235118982.1">
    <property type="nucleotide sequence ID" value="NZ_CP090978.1"/>
</dbReference>
<dbReference type="Pfam" id="PF00248">
    <property type="entry name" value="Aldo_ket_red"/>
    <property type="match status" value="1"/>
</dbReference>
<dbReference type="Gene3D" id="3.20.20.100">
    <property type="entry name" value="NADP-dependent oxidoreductase domain"/>
    <property type="match status" value="1"/>
</dbReference>
<dbReference type="PROSITE" id="PS51257">
    <property type="entry name" value="PROKAR_LIPOPROTEIN"/>
    <property type="match status" value="1"/>
</dbReference>
<dbReference type="InterPro" id="IPR036812">
    <property type="entry name" value="NAD(P)_OxRdtase_dom_sf"/>
</dbReference>
<dbReference type="CDD" id="cd19092">
    <property type="entry name" value="AKR_BsYcsN_EcYdhF-like"/>
    <property type="match status" value="1"/>
</dbReference>
<sequence>MSRTIPLNRRGIGASQLVLGCMGLGGGWTHDPLTAEHLKEAHKVVDTALSCGINMFDHADIYAYGKAETVFGQMLKERPGLRDQILIQSKCGIRPLDSSSGLPKRFDFSKEHILASVDGILNRLGTEYIDILLLHRPDPLVEPEEVAEAFAALRQAGKVKGFGVSNMSAAQMAFIQASLPEPLLVNQLELSFAKLDWLDASIHHNQKEGAAVPFPEGTLEYCQMKNVQIQAWGPLAKGIFTGASLEGQPESVKQTADLVASLASSKGVSREAVALGWLLRHPAGIQPVIGTTNPERIRASAQALSVELTRDEWYQLYVCARGRAMP</sequence>
<dbReference type="PANTHER" id="PTHR43364:SF1">
    <property type="entry name" value="OXIDOREDUCTASE YDHF"/>
    <property type="match status" value="1"/>
</dbReference>
<dbReference type="InterPro" id="IPR023210">
    <property type="entry name" value="NADP_OxRdtase_dom"/>
</dbReference>
<dbReference type="EMBL" id="CP090978">
    <property type="protein sequence ID" value="UJF32634.1"/>
    <property type="molecule type" value="Genomic_DNA"/>
</dbReference>
<proteinExistence type="predicted"/>
<protein>
    <submittedName>
        <fullName evidence="2">Aldo/keto reductase</fullName>
    </submittedName>
</protein>
<accession>A0ABY3SHE8</accession>
<name>A0ABY3SHE8_9BACL</name>
<dbReference type="Proteomes" id="UP001649230">
    <property type="component" value="Chromosome"/>
</dbReference>
<feature type="domain" description="NADP-dependent oxidoreductase" evidence="1">
    <location>
        <begin position="17"/>
        <end position="316"/>
    </location>
</feature>
<evidence type="ECO:0000313" key="3">
    <source>
        <dbReference type="Proteomes" id="UP001649230"/>
    </source>
</evidence>
<evidence type="ECO:0000313" key="2">
    <source>
        <dbReference type="EMBL" id="UJF32634.1"/>
    </source>
</evidence>
<dbReference type="SUPFAM" id="SSF51430">
    <property type="entry name" value="NAD(P)-linked oxidoreductase"/>
    <property type="match status" value="1"/>
</dbReference>